<evidence type="ECO:0000313" key="2">
    <source>
        <dbReference type="WBParaSite" id="JU765_v2.g15027.t1"/>
    </source>
</evidence>
<protein>
    <submittedName>
        <fullName evidence="2">G protein-coupled receptor</fullName>
    </submittedName>
</protein>
<accession>A0AC34QBX1</accession>
<name>A0AC34QBX1_9BILA</name>
<proteinExistence type="predicted"/>
<organism evidence="1 2">
    <name type="scientific">Panagrolaimus sp. JU765</name>
    <dbReference type="NCBI Taxonomy" id="591449"/>
    <lineage>
        <taxon>Eukaryota</taxon>
        <taxon>Metazoa</taxon>
        <taxon>Ecdysozoa</taxon>
        <taxon>Nematoda</taxon>
        <taxon>Chromadorea</taxon>
        <taxon>Rhabditida</taxon>
        <taxon>Tylenchina</taxon>
        <taxon>Panagrolaimomorpha</taxon>
        <taxon>Panagrolaimoidea</taxon>
        <taxon>Panagrolaimidae</taxon>
        <taxon>Panagrolaimus</taxon>
    </lineage>
</organism>
<sequence length="343" mass="38494">MTLTGTLICAIISRTPTEMKNYRMFLLNVSIADFLVSFATTILQPVPDSSHKEIERPANDSGISYVIMGPVVYFIHPAKNHLLTSLAIGLFIYGVMALPISFFFRYITKKVLLPGFTILVTLCLTAAFCMYAGDMPKSGRGYENYTSPAEKNFSLYYAHKGDSNETRFGNLIHMNYMVYYMLYIAGTSIAVGYSLLVFSAFRLFNVLKKHRSTISKKTHDLQRALALSLVCQSLLPLIFVGIPLIIIISTVASGLYSPVVNSIAMLIFSYQVILSPIIQFTFVRPYRQFINPKRLKKLFSRSPKTSTSRKPNTTKIFTVIIAHNSPKLAPLLRLVNLKLPKSV</sequence>
<dbReference type="Proteomes" id="UP000887576">
    <property type="component" value="Unplaced"/>
</dbReference>
<reference evidence="2" key="1">
    <citation type="submission" date="2022-11" db="UniProtKB">
        <authorList>
            <consortium name="WormBaseParasite"/>
        </authorList>
    </citation>
    <scope>IDENTIFICATION</scope>
</reference>
<evidence type="ECO:0000313" key="1">
    <source>
        <dbReference type="Proteomes" id="UP000887576"/>
    </source>
</evidence>
<dbReference type="WBParaSite" id="JU765_v2.g15027.t1">
    <property type="protein sequence ID" value="JU765_v2.g15027.t1"/>
    <property type="gene ID" value="JU765_v2.g15027"/>
</dbReference>